<evidence type="ECO:0000313" key="2">
    <source>
        <dbReference type="EMBL" id="CAD7234908.1"/>
    </source>
</evidence>
<organism evidence="2">
    <name type="scientific">Cyprideis torosa</name>
    <dbReference type="NCBI Taxonomy" id="163714"/>
    <lineage>
        <taxon>Eukaryota</taxon>
        <taxon>Metazoa</taxon>
        <taxon>Ecdysozoa</taxon>
        <taxon>Arthropoda</taxon>
        <taxon>Crustacea</taxon>
        <taxon>Oligostraca</taxon>
        <taxon>Ostracoda</taxon>
        <taxon>Podocopa</taxon>
        <taxon>Podocopida</taxon>
        <taxon>Cytherocopina</taxon>
        <taxon>Cytheroidea</taxon>
        <taxon>Cytherideidae</taxon>
        <taxon>Cyprideis</taxon>
    </lineage>
</organism>
<name>A0A7R8WTU5_9CRUS</name>
<feature type="region of interest" description="Disordered" evidence="1">
    <location>
        <begin position="167"/>
        <end position="241"/>
    </location>
</feature>
<dbReference type="AlphaFoldDB" id="A0A7R8WTU5"/>
<accession>A0A7R8WTU5</accession>
<evidence type="ECO:0000256" key="1">
    <source>
        <dbReference type="SAM" id="MobiDB-lite"/>
    </source>
</evidence>
<feature type="region of interest" description="Disordered" evidence="1">
    <location>
        <begin position="438"/>
        <end position="538"/>
    </location>
</feature>
<feature type="region of interest" description="Disordered" evidence="1">
    <location>
        <begin position="309"/>
        <end position="413"/>
    </location>
</feature>
<feature type="compositionally biased region" description="Pro residues" evidence="1">
    <location>
        <begin position="188"/>
        <end position="206"/>
    </location>
</feature>
<sequence>MGIPFWILTSMYWLLLKKTKERYFDFYRYDFWKKKPWGLLGYKINPGFNPYDLDLVDAEYKKEKEKWTEKFPPPPILPEEGEGKGKNEKESASPEDDGGAVSPEDMRPPGSDEGGAVSPEDMREMRPPGSDEGGAAYEKYYVMRRPVPGSVEDGAEVDPYEAYYVKRTTPRPSVSQEGGGVSAEAPSPVRPAPPPPARPASPPPTPEGTGAGTGEGEITATGPLFPGIPPAGEAPPFPRFNQAFGSSASLVGFFGSSPIPTYAYPPGSNLTGQPVFLKGEEPTEEEMAAWFRHKPLAGDRSKETAAFKEVGAHSKGFQVPSNQLIRRFGAPHGSEAPQPVFLSGKPPSEEAMKIWLSGDRSSKPERLISGLQERSDVPPSDGKNDPEKAELSAERKDPKPVIGSPAHEEISRDEVPETYGQIHREAAQKVQTLLEQRRPVYSGPPKRPSAVDGVPGGNGGVIVVNGGAPGGNGRGALRSGQLRARPVRRPFPLPGDTVDIGDTYSPPIRNQEDSRWTHIRVPPNRRSSRRSSSQWRWRPRRWWNNF</sequence>
<feature type="compositionally biased region" description="Low complexity" evidence="1">
    <location>
        <begin position="522"/>
        <end position="536"/>
    </location>
</feature>
<reference evidence="2" key="1">
    <citation type="submission" date="2020-11" db="EMBL/GenBank/DDBJ databases">
        <authorList>
            <person name="Tran Van P."/>
        </authorList>
    </citation>
    <scope>NUCLEOTIDE SEQUENCE</scope>
</reference>
<feature type="compositionally biased region" description="Pro residues" evidence="1">
    <location>
        <begin position="226"/>
        <end position="238"/>
    </location>
</feature>
<protein>
    <submittedName>
        <fullName evidence="2">Uncharacterized protein</fullName>
    </submittedName>
</protein>
<feature type="compositionally biased region" description="Basic and acidic residues" evidence="1">
    <location>
        <begin position="81"/>
        <end position="92"/>
    </location>
</feature>
<feature type="compositionally biased region" description="Basic and acidic residues" evidence="1">
    <location>
        <begin position="382"/>
        <end position="399"/>
    </location>
</feature>
<proteinExistence type="predicted"/>
<feature type="region of interest" description="Disordered" evidence="1">
    <location>
        <begin position="66"/>
        <end position="134"/>
    </location>
</feature>
<gene>
    <name evidence="2" type="ORF">CTOB1V02_LOCUS12724</name>
</gene>
<dbReference type="EMBL" id="OB670392">
    <property type="protein sequence ID" value="CAD7234908.1"/>
    <property type="molecule type" value="Genomic_DNA"/>
</dbReference>